<sequence length="212" mass="22618">MLHFLRGEKLKKSSYMVPAVLVALLGLSACGQHESNSDSSSSKISTEHTQKSKKDTKHKATKKNSSDVQSSSSTQSNSNQENEHNSASKDPESSTTSTTVAEKGSSTSAATQGNSNYSNSVSSSTSNNTASNAKTINITSAAEAESYLKQKLHLEGNTDISYGNSDTYNGYDSYGKYFTVSLTSISDRVKGYTGSIATYKVYQDGNLVKIQG</sequence>
<accession>A0A0R1VB26</accession>
<dbReference type="PROSITE" id="PS51257">
    <property type="entry name" value="PROKAR_LIPOPROTEIN"/>
    <property type="match status" value="1"/>
</dbReference>
<evidence type="ECO:0008006" key="4">
    <source>
        <dbReference type="Google" id="ProtNLM"/>
    </source>
</evidence>
<feature type="compositionally biased region" description="Basic and acidic residues" evidence="1">
    <location>
        <begin position="81"/>
        <end position="92"/>
    </location>
</feature>
<gene>
    <name evidence="2" type="ORF">FD50_GL000360</name>
</gene>
<name>A0A0R1VB26_9LACO</name>
<feature type="compositionally biased region" description="Low complexity" evidence="1">
    <location>
        <begin position="66"/>
        <end position="80"/>
    </location>
</feature>
<feature type="compositionally biased region" description="Polar residues" evidence="1">
    <location>
        <begin position="93"/>
        <end position="113"/>
    </location>
</feature>
<feature type="region of interest" description="Disordered" evidence="1">
    <location>
        <begin position="31"/>
        <end position="130"/>
    </location>
</feature>
<dbReference type="PATRIC" id="fig|1423801.4.peg.367"/>
<evidence type="ECO:0000313" key="2">
    <source>
        <dbReference type="EMBL" id="KRL99083.1"/>
    </source>
</evidence>
<evidence type="ECO:0000313" key="3">
    <source>
        <dbReference type="Proteomes" id="UP000051166"/>
    </source>
</evidence>
<proteinExistence type="predicted"/>
<reference evidence="2 3" key="1">
    <citation type="journal article" date="2015" name="Genome Announc.">
        <title>Expanding the biotechnology potential of lactobacilli through comparative genomics of 213 strains and associated genera.</title>
        <authorList>
            <person name="Sun Z."/>
            <person name="Harris H.M."/>
            <person name="McCann A."/>
            <person name="Guo C."/>
            <person name="Argimon S."/>
            <person name="Zhang W."/>
            <person name="Yang X."/>
            <person name="Jeffery I.B."/>
            <person name="Cooney J.C."/>
            <person name="Kagawa T.F."/>
            <person name="Liu W."/>
            <person name="Song Y."/>
            <person name="Salvetti E."/>
            <person name="Wrobel A."/>
            <person name="Rasinkangas P."/>
            <person name="Parkhill J."/>
            <person name="Rea M.C."/>
            <person name="O'Sullivan O."/>
            <person name="Ritari J."/>
            <person name="Douillard F.P."/>
            <person name="Paul Ross R."/>
            <person name="Yang R."/>
            <person name="Briner A.E."/>
            <person name="Felis G.E."/>
            <person name="de Vos W.M."/>
            <person name="Barrangou R."/>
            <person name="Klaenhammer T.R."/>
            <person name="Caufield P.W."/>
            <person name="Cui Y."/>
            <person name="Zhang H."/>
            <person name="O'Toole P.W."/>
        </authorList>
    </citation>
    <scope>NUCLEOTIDE SEQUENCE [LARGE SCALE GENOMIC DNA]</scope>
    <source>
        <strain evidence="2 3">DSM 16230</strain>
    </source>
</reference>
<feature type="compositionally biased region" description="Low complexity" evidence="1">
    <location>
        <begin position="114"/>
        <end position="130"/>
    </location>
</feature>
<comment type="caution">
    <text evidence="2">The sequence shown here is derived from an EMBL/GenBank/DDBJ whole genome shotgun (WGS) entry which is preliminary data.</text>
</comment>
<evidence type="ECO:0000256" key="1">
    <source>
        <dbReference type="SAM" id="MobiDB-lite"/>
    </source>
</evidence>
<dbReference type="Proteomes" id="UP000051166">
    <property type="component" value="Unassembled WGS sequence"/>
</dbReference>
<dbReference type="EMBL" id="AZFQ01000034">
    <property type="protein sequence ID" value="KRL99083.1"/>
    <property type="molecule type" value="Genomic_DNA"/>
</dbReference>
<keyword evidence="3" id="KW-1185">Reference proteome</keyword>
<protein>
    <recommendedName>
        <fullName evidence="4">Lipoprotein</fullName>
    </recommendedName>
</protein>
<dbReference type="AlphaFoldDB" id="A0A0R1VB26"/>
<organism evidence="2 3">
    <name type="scientific">Liquorilactobacillus satsumensis DSM 16230 = JCM 12392</name>
    <dbReference type="NCBI Taxonomy" id="1423801"/>
    <lineage>
        <taxon>Bacteria</taxon>
        <taxon>Bacillati</taxon>
        <taxon>Bacillota</taxon>
        <taxon>Bacilli</taxon>
        <taxon>Lactobacillales</taxon>
        <taxon>Lactobacillaceae</taxon>
        <taxon>Liquorilactobacillus</taxon>
    </lineage>
</organism>